<sequence length="123" mass="12084">MLTLGLTPSAVSAAGGQTTAAETAQAQTGTLPSCHYSPADDGRPIQVPESDTIAASGGTAPKPVRLSGAAGTTPDRGGDAGIRGSGAERTEDRIGKAAFVAGGLVLAAAIATTAARKARRKRT</sequence>
<keyword evidence="4" id="KW-1185">Reference proteome</keyword>
<dbReference type="EMBL" id="JACJVP010000036">
    <property type="protein sequence ID" value="MBB6673241.1"/>
    <property type="molecule type" value="Genomic_DNA"/>
</dbReference>
<evidence type="ECO:0000313" key="3">
    <source>
        <dbReference type="EMBL" id="MBB6673241.1"/>
    </source>
</evidence>
<accession>A0A7X0VGV3</accession>
<evidence type="ECO:0000313" key="4">
    <source>
        <dbReference type="Proteomes" id="UP000547209"/>
    </source>
</evidence>
<keyword evidence="2" id="KW-1133">Transmembrane helix</keyword>
<dbReference type="RefSeq" id="WP_185671104.1">
    <property type="nucleotide sequence ID" value="NZ_JACJVP010000036.1"/>
</dbReference>
<dbReference type="Proteomes" id="UP000547209">
    <property type="component" value="Unassembled WGS sequence"/>
</dbReference>
<feature type="compositionally biased region" description="Low complexity" evidence="1">
    <location>
        <begin position="13"/>
        <end position="30"/>
    </location>
</feature>
<dbReference type="AlphaFoldDB" id="A0A7X0VGV3"/>
<keyword evidence="2" id="KW-0812">Transmembrane</keyword>
<organism evidence="3 4">
    <name type="scientific">Cohnella nanjingensis</name>
    <dbReference type="NCBI Taxonomy" id="1387779"/>
    <lineage>
        <taxon>Bacteria</taxon>
        <taxon>Bacillati</taxon>
        <taxon>Bacillota</taxon>
        <taxon>Bacilli</taxon>
        <taxon>Bacillales</taxon>
        <taxon>Paenibacillaceae</taxon>
        <taxon>Cohnella</taxon>
    </lineage>
</organism>
<evidence type="ECO:0000256" key="1">
    <source>
        <dbReference type="SAM" id="MobiDB-lite"/>
    </source>
</evidence>
<comment type="caution">
    <text evidence="3">The sequence shown here is derived from an EMBL/GenBank/DDBJ whole genome shotgun (WGS) entry which is preliminary data.</text>
</comment>
<feature type="region of interest" description="Disordered" evidence="1">
    <location>
        <begin position="1"/>
        <end position="91"/>
    </location>
</feature>
<reference evidence="3 4" key="1">
    <citation type="submission" date="2020-08" db="EMBL/GenBank/DDBJ databases">
        <title>Cohnella phylogeny.</title>
        <authorList>
            <person name="Dunlap C."/>
        </authorList>
    </citation>
    <scope>NUCLEOTIDE SEQUENCE [LARGE SCALE GENOMIC DNA]</scope>
    <source>
        <strain evidence="3 4">DSM 28246</strain>
    </source>
</reference>
<keyword evidence="2" id="KW-0472">Membrane</keyword>
<evidence type="ECO:0000256" key="2">
    <source>
        <dbReference type="SAM" id="Phobius"/>
    </source>
</evidence>
<name>A0A7X0VGV3_9BACL</name>
<feature type="transmembrane region" description="Helical" evidence="2">
    <location>
        <begin position="97"/>
        <end position="115"/>
    </location>
</feature>
<gene>
    <name evidence="3" type="ORF">H7C19_21430</name>
</gene>
<protein>
    <submittedName>
        <fullName evidence="3">Uncharacterized protein</fullName>
    </submittedName>
</protein>
<proteinExistence type="predicted"/>